<evidence type="ECO:0000256" key="2">
    <source>
        <dbReference type="ARBA" id="ARBA00023002"/>
    </source>
</evidence>
<dbReference type="InterPro" id="IPR026992">
    <property type="entry name" value="DIOX_N"/>
</dbReference>
<evidence type="ECO:0000313" key="5">
    <source>
        <dbReference type="EMBL" id="SVE45270.1"/>
    </source>
</evidence>
<dbReference type="SUPFAM" id="SSF51197">
    <property type="entry name" value="Clavaminate synthase-like"/>
    <property type="match status" value="1"/>
</dbReference>
<dbReference type="GO" id="GO:0016491">
    <property type="term" value="F:oxidoreductase activity"/>
    <property type="evidence" value="ECO:0007669"/>
    <property type="project" value="UniProtKB-KW"/>
</dbReference>
<evidence type="ECO:0000256" key="1">
    <source>
        <dbReference type="ARBA" id="ARBA00022723"/>
    </source>
</evidence>
<gene>
    <name evidence="5" type="ORF">METZ01_LOCUS498124</name>
</gene>
<feature type="domain" description="Non-haem dioxygenase N-terminal" evidence="4">
    <location>
        <begin position="52"/>
        <end position="181"/>
    </location>
</feature>
<keyword evidence="2" id="KW-0560">Oxidoreductase</keyword>
<dbReference type="GO" id="GO:0046872">
    <property type="term" value="F:metal ion binding"/>
    <property type="evidence" value="ECO:0007669"/>
    <property type="project" value="UniProtKB-KW"/>
</dbReference>
<organism evidence="5">
    <name type="scientific">marine metagenome</name>
    <dbReference type="NCBI Taxonomy" id="408172"/>
    <lineage>
        <taxon>unclassified sequences</taxon>
        <taxon>metagenomes</taxon>
        <taxon>ecological metagenomes</taxon>
    </lineage>
</organism>
<name>A0A383DLW2_9ZZZZ</name>
<feature type="non-terminal residue" evidence="5">
    <location>
        <position position="199"/>
    </location>
</feature>
<evidence type="ECO:0000256" key="3">
    <source>
        <dbReference type="ARBA" id="ARBA00023004"/>
    </source>
</evidence>
<dbReference type="AlphaFoldDB" id="A0A383DLW2"/>
<reference evidence="5" key="1">
    <citation type="submission" date="2018-05" db="EMBL/GenBank/DDBJ databases">
        <authorList>
            <person name="Lanie J.A."/>
            <person name="Ng W.-L."/>
            <person name="Kazmierczak K.M."/>
            <person name="Andrzejewski T.M."/>
            <person name="Davidsen T.M."/>
            <person name="Wayne K.J."/>
            <person name="Tettelin H."/>
            <person name="Glass J.I."/>
            <person name="Rusch D."/>
            <person name="Podicherti R."/>
            <person name="Tsui H.-C.T."/>
            <person name="Winkler M.E."/>
        </authorList>
    </citation>
    <scope>NUCLEOTIDE SEQUENCE</scope>
</reference>
<accession>A0A383DLW2</accession>
<keyword evidence="1" id="KW-0479">Metal-binding</keyword>
<protein>
    <recommendedName>
        <fullName evidence="4">Non-haem dioxygenase N-terminal domain-containing protein</fullName>
    </recommendedName>
</protein>
<keyword evidence="3" id="KW-0408">Iron</keyword>
<dbReference type="PANTHER" id="PTHR10209">
    <property type="entry name" value="OXIDOREDUCTASE, 2OG-FE II OXYGENASE FAMILY PROTEIN"/>
    <property type="match status" value="1"/>
</dbReference>
<dbReference type="InterPro" id="IPR027443">
    <property type="entry name" value="IPNS-like_sf"/>
</dbReference>
<dbReference type="EMBL" id="UINC01218303">
    <property type="protein sequence ID" value="SVE45270.1"/>
    <property type="molecule type" value="Genomic_DNA"/>
</dbReference>
<proteinExistence type="predicted"/>
<dbReference type="Pfam" id="PF14226">
    <property type="entry name" value="DIOX_N"/>
    <property type="match status" value="1"/>
</dbReference>
<evidence type="ECO:0000259" key="4">
    <source>
        <dbReference type="Pfam" id="PF14226"/>
    </source>
</evidence>
<dbReference type="PANTHER" id="PTHR10209:SF881">
    <property type="entry name" value="FI07970P-RELATED"/>
    <property type="match status" value="1"/>
</dbReference>
<dbReference type="Gene3D" id="2.60.120.330">
    <property type="entry name" value="B-lactam Antibiotic, Isopenicillin N Synthase, Chain"/>
    <property type="match status" value="1"/>
</dbReference>
<sequence length="199" mass="22026">MNPPLSGVGETSLEFPLKSGFASITKGYFLWNNPQIYQDYGFKLSVIDMTDIPSIDLNFGAGPRPEKSAAVQRIQEACSGTGFLSIINHGISEEVLDSCWKKSLDFFNLPESEKQKTAVPYAGYPYGFVGMEQETLAHSRNEIAAPDLKESFSVGPGKTPPAELSMEESRFVFSPNQWPQNPAGFRNTWEVCYQSFSAC</sequence>